<keyword evidence="2" id="KW-0812">Transmembrane</keyword>
<organism evidence="3 4">
    <name type="scientific">Algibacter lectus</name>
    <dbReference type="NCBI Taxonomy" id="221126"/>
    <lineage>
        <taxon>Bacteria</taxon>
        <taxon>Pseudomonadati</taxon>
        <taxon>Bacteroidota</taxon>
        <taxon>Flavobacteriia</taxon>
        <taxon>Flavobacteriales</taxon>
        <taxon>Flavobacteriaceae</taxon>
        <taxon>Algibacter</taxon>
    </lineage>
</organism>
<keyword evidence="2" id="KW-1133">Transmembrane helix</keyword>
<sequence length="52" mass="5727">MSIISAIFSFGLVSYIIPKIIFMVNFHNLNEVPGERSSHTRATPTMGGSPFL</sequence>
<evidence type="ECO:0000256" key="1">
    <source>
        <dbReference type="SAM" id="MobiDB-lite"/>
    </source>
</evidence>
<gene>
    <name evidence="3" type="ORF">JCM19274_2541</name>
</gene>
<accession>A0A090WWT0</accession>
<name>A0A090WWT0_9FLAO</name>
<evidence type="ECO:0000256" key="2">
    <source>
        <dbReference type="SAM" id="Phobius"/>
    </source>
</evidence>
<evidence type="ECO:0000313" key="4">
    <source>
        <dbReference type="Proteomes" id="UP000029643"/>
    </source>
</evidence>
<dbReference type="Proteomes" id="UP000029643">
    <property type="component" value="Unassembled WGS sequence"/>
</dbReference>
<evidence type="ECO:0000313" key="3">
    <source>
        <dbReference type="EMBL" id="GAL79869.1"/>
    </source>
</evidence>
<protein>
    <recommendedName>
        <fullName evidence="5">Undecaprenyl-phosphate N-acetylglucosaminyl 1-phosphate transferase</fullName>
    </recommendedName>
</protein>
<proteinExistence type="predicted"/>
<comment type="caution">
    <text evidence="3">The sequence shown here is derived from an EMBL/GenBank/DDBJ whole genome shotgun (WGS) entry which is preliminary data.</text>
</comment>
<feature type="region of interest" description="Disordered" evidence="1">
    <location>
        <begin position="33"/>
        <end position="52"/>
    </location>
</feature>
<dbReference type="AlphaFoldDB" id="A0A090WWT0"/>
<feature type="transmembrane region" description="Helical" evidence="2">
    <location>
        <begin position="6"/>
        <end position="26"/>
    </location>
</feature>
<keyword evidence="2" id="KW-0472">Membrane</keyword>
<reference evidence="3" key="1">
    <citation type="journal article" date="2014" name="Genome Announc.">
        <title>Draft Genome Sequences of Marine Flavobacterium Algibacter lectus Strains SS8 and NR4.</title>
        <authorList>
            <person name="Takatani N."/>
            <person name="Nakanishi M."/>
            <person name="Meirelles P."/>
            <person name="Mino S."/>
            <person name="Suda W."/>
            <person name="Oshima K."/>
            <person name="Hattori M."/>
            <person name="Ohkuma M."/>
            <person name="Hosokawa M."/>
            <person name="Miyashita K."/>
            <person name="Thompson F.L."/>
            <person name="Niwa A."/>
            <person name="Sawabe T."/>
            <person name="Sawabe T."/>
        </authorList>
    </citation>
    <scope>NUCLEOTIDE SEQUENCE [LARGE SCALE GENOMIC DNA]</scope>
    <source>
        <strain evidence="3">JCM 19274</strain>
    </source>
</reference>
<dbReference type="EMBL" id="BBNU01000008">
    <property type="protein sequence ID" value="GAL79869.1"/>
    <property type="molecule type" value="Genomic_DNA"/>
</dbReference>
<evidence type="ECO:0008006" key="5">
    <source>
        <dbReference type="Google" id="ProtNLM"/>
    </source>
</evidence>